<evidence type="ECO:0000256" key="1">
    <source>
        <dbReference type="ARBA" id="ARBA00004442"/>
    </source>
</evidence>
<evidence type="ECO:0000256" key="2">
    <source>
        <dbReference type="ARBA" id="ARBA00022729"/>
    </source>
</evidence>
<dbReference type="SUPFAM" id="SSF56925">
    <property type="entry name" value="OMPA-like"/>
    <property type="match status" value="1"/>
</dbReference>
<evidence type="ECO:0000259" key="7">
    <source>
        <dbReference type="Pfam" id="PF13505"/>
    </source>
</evidence>
<feature type="chain" id="PRO_5004740683" evidence="6">
    <location>
        <begin position="33"/>
        <end position="271"/>
    </location>
</feature>
<dbReference type="InterPro" id="IPR051692">
    <property type="entry name" value="OMP-like"/>
</dbReference>
<comment type="subcellular location">
    <subcellularLocation>
        <location evidence="1">Cell outer membrane</location>
    </subcellularLocation>
</comment>
<organism evidence="8 9">
    <name type="scientific">Hyphomicrobium nitrativorans NL23</name>
    <dbReference type="NCBI Taxonomy" id="1029756"/>
    <lineage>
        <taxon>Bacteria</taxon>
        <taxon>Pseudomonadati</taxon>
        <taxon>Pseudomonadota</taxon>
        <taxon>Alphaproteobacteria</taxon>
        <taxon>Hyphomicrobiales</taxon>
        <taxon>Hyphomicrobiaceae</taxon>
        <taxon>Hyphomicrobium</taxon>
    </lineage>
</organism>
<dbReference type="RefSeq" id="WP_023786189.1">
    <property type="nucleotide sequence ID" value="NC_022997.1"/>
</dbReference>
<dbReference type="EMBL" id="CP006912">
    <property type="protein sequence ID" value="AHB47739.1"/>
    <property type="molecule type" value="Genomic_DNA"/>
</dbReference>
<dbReference type="InterPro" id="IPR011250">
    <property type="entry name" value="OMP/PagP_B-barrel"/>
</dbReference>
<dbReference type="OrthoDB" id="9815357at2"/>
<dbReference type="PATRIC" id="fig|1029756.8.peg.814"/>
<feature type="domain" description="Outer membrane protein beta-barrel" evidence="7">
    <location>
        <begin position="19"/>
        <end position="269"/>
    </location>
</feature>
<evidence type="ECO:0000256" key="5">
    <source>
        <dbReference type="ARBA" id="ARBA00038306"/>
    </source>
</evidence>
<evidence type="ECO:0000313" key="8">
    <source>
        <dbReference type="EMBL" id="AHB47739.1"/>
    </source>
</evidence>
<keyword evidence="4" id="KW-0998">Cell outer membrane</keyword>
<dbReference type="AlphaFoldDB" id="V5SCP0"/>
<proteinExistence type="inferred from homology"/>
<keyword evidence="3" id="KW-0472">Membrane</keyword>
<evidence type="ECO:0000313" key="9">
    <source>
        <dbReference type="Proteomes" id="UP000018542"/>
    </source>
</evidence>
<dbReference type="InterPro" id="IPR027385">
    <property type="entry name" value="Beta-barrel_OMP"/>
</dbReference>
<dbReference type="PANTHER" id="PTHR34001">
    <property type="entry name" value="BLL7405 PROTEIN"/>
    <property type="match status" value="1"/>
</dbReference>
<keyword evidence="2 6" id="KW-0732">Signal</keyword>
<dbReference type="Proteomes" id="UP000018542">
    <property type="component" value="Chromosome"/>
</dbReference>
<dbReference type="KEGG" id="hni:W911_03890"/>
<evidence type="ECO:0000256" key="4">
    <source>
        <dbReference type="ARBA" id="ARBA00023237"/>
    </source>
</evidence>
<comment type="similarity">
    <text evidence="5">Belongs to the Omp25/RopB family.</text>
</comment>
<feature type="signal peptide" evidence="6">
    <location>
        <begin position="1"/>
        <end position="32"/>
    </location>
</feature>
<dbReference type="Pfam" id="PF13505">
    <property type="entry name" value="OMP_b-brl"/>
    <property type="match status" value="1"/>
</dbReference>
<dbReference type="Gene3D" id="2.40.160.20">
    <property type="match status" value="1"/>
</dbReference>
<protein>
    <submittedName>
        <fullName evidence="8">Porin</fullName>
    </submittedName>
</protein>
<evidence type="ECO:0000256" key="6">
    <source>
        <dbReference type="SAM" id="SignalP"/>
    </source>
</evidence>
<sequence>MIRQALTHVRPALMAVPALILMATAGAVPAQAEQWNGVYIGAFVGGAWSRGDIESDAGTLSPQSYFSNLVNIALVEGDASGTGQGQSFAGGAQLGVNRRFDQFVVGGEVDFSAFDLSGDVGAINGVYLNFPTLAYNVSASYSADWLFTARGRLGWLASPNLLVYLTGGLAVADVKVSNSFHDEFVVAGRAGARGASSHTSTKIGYTLGGGVELALDGSWSLKAEYLYVDLGKTSSHAMIVPPVGTTRSPLDTSASINASIARIGLNYSFYD</sequence>
<keyword evidence="9" id="KW-1185">Reference proteome</keyword>
<name>V5SCP0_9HYPH</name>
<evidence type="ECO:0000256" key="3">
    <source>
        <dbReference type="ARBA" id="ARBA00023136"/>
    </source>
</evidence>
<dbReference type="STRING" id="1029756.W911_03890"/>
<accession>V5SCP0</accession>
<reference evidence="8 9" key="1">
    <citation type="journal article" date="2014" name="Genome Announc.">
        <title>Complete Genome Sequence of Hyphomicrobium nitrativorans Strain NL23, a Denitrifying Bacterium Isolated from Biofilm of a Methanol-Fed Denitrification System Treating Seawater at the Montreal Biodome.</title>
        <authorList>
            <person name="Martineau C."/>
            <person name="Villeneuve C."/>
            <person name="Mauffrey F."/>
            <person name="Villemur R."/>
        </authorList>
    </citation>
    <scope>NUCLEOTIDE SEQUENCE [LARGE SCALE GENOMIC DNA]</scope>
    <source>
        <strain evidence="8">NL23</strain>
    </source>
</reference>
<dbReference type="GO" id="GO:0009279">
    <property type="term" value="C:cell outer membrane"/>
    <property type="evidence" value="ECO:0007669"/>
    <property type="project" value="UniProtKB-SubCell"/>
</dbReference>
<dbReference type="HOGENOM" id="CLU_037100_0_0_5"/>
<dbReference type="PANTHER" id="PTHR34001:SF3">
    <property type="entry name" value="BLL7405 PROTEIN"/>
    <property type="match status" value="1"/>
</dbReference>
<gene>
    <name evidence="8" type="ORF">W911_03890</name>
</gene>